<organism evidence="8 9">
    <name type="scientific">Cytospora paraplurivora</name>
    <dbReference type="NCBI Taxonomy" id="2898453"/>
    <lineage>
        <taxon>Eukaryota</taxon>
        <taxon>Fungi</taxon>
        <taxon>Dikarya</taxon>
        <taxon>Ascomycota</taxon>
        <taxon>Pezizomycotina</taxon>
        <taxon>Sordariomycetes</taxon>
        <taxon>Sordariomycetidae</taxon>
        <taxon>Diaporthales</taxon>
        <taxon>Cytosporaceae</taxon>
        <taxon>Cytospora</taxon>
    </lineage>
</organism>
<dbReference type="GO" id="GO:0004497">
    <property type="term" value="F:monooxygenase activity"/>
    <property type="evidence" value="ECO:0007669"/>
    <property type="project" value="UniProtKB-KW"/>
</dbReference>
<dbReference type="PANTHER" id="PTHR47582:SF1">
    <property type="entry name" value="P450, PUTATIVE (EUROFUNG)-RELATED"/>
    <property type="match status" value="1"/>
</dbReference>
<dbReference type="GO" id="GO:0020037">
    <property type="term" value="F:heme binding"/>
    <property type="evidence" value="ECO:0007669"/>
    <property type="project" value="InterPro"/>
</dbReference>
<evidence type="ECO:0008006" key="10">
    <source>
        <dbReference type="Google" id="ProtNLM"/>
    </source>
</evidence>
<dbReference type="CDD" id="cd11040">
    <property type="entry name" value="CYP7_CYP8-like"/>
    <property type="match status" value="1"/>
</dbReference>
<evidence type="ECO:0000256" key="3">
    <source>
        <dbReference type="ARBA" id="ARBA00022723"/>
    </source>
</evidence>
<reference evidence="8 9" key="1">
    <citation type="journal article" date="2023" name="PLoS ONE">
        <title>Cytospora paraplurivora sp. nov. isolated from orchards with fruit tree decline syndrome in Ontario, Canada.</title>
        <authorList>
            <person name="Ilyukhin E."/>
            <person name="Nguyen H.D.T."/>
            <person name="Castle A.J."/>
            <person name="Ellouze W."/>
        </authorList>
    </citation>
    <scope>NUCLEOTIDE SEQUENCE [LARGE SCALE GENOMIC DNA]</scope>
    <source>
        <strain evidence="8 9">FDS-564</strain>
    </source>
</reference>
<evidence type="ECO:0000313" key="9">
    <source>
        <dbReference type="Proteomes" id="UP001320245"/>
    </source>
</evidence>
<comment type="caution">
    <text evidence="8">The sequence shown here is derived from an EMBL/GenBank/DDBJ whole genome shotgun (WGS) entry which is preliminary data.</text>
</comment>
<dbReference type="Pfam" id="PF00067">
    <property type="entry name" value="p450"/>
    <property type="match status" value="1"/>
</dbReference>
<dbReference type="EMBL" id="JAJSPL020000040">
    <property type="protein sequence ID" value="KAK7735260.1"/>
    <property type="molecule type" value="Genomic_DNA"/>
</dbReference>
<feature type="transmembrane region" description="Helical" evidence="7">
    <location>
        <begin position="12"/>
        <end position="29"/>
    </location>
</feature>
<keyword evidence="9" id="KW-1185">Reference proteome</keyword>
<comment type="cofactor">
    <cofactor evidence="1 6">
        <name>heme</name>
        <dbReference type="ChEBI" id="CHEBI:30413"/>
    </cofactor>
</comment>
<dbReference type="GO" id="GO:0016705">
    <property type="term" value="F:oxidoreductase activity, acting on paired donors, with incorporation or reduction of molecular oxygen"/>
    <property type="evidence" value="ECO:0007669"/>
    <property type="project" value="InterPro"/>
</dbReference>
<evidence type="ECO:0000256" key="7">
    <source>
        <dbReference type="SAM" id="Phobius"/>
    </source>
</evidence>
<dbReference type="Gene3D" id="1.10.630.10">
    <property type="entry name" value="Cytochrome P450"/>
    <property type="match status" value="1"/>
</dbReference>
<keyword evidence="6" id="KW-0349">Heme</keyword>
<gene>
    <name evidence="8" type="ORF">SLS53_007650</name>
</gene>
<sequence>MILDIQKVLGTLLAVVVGFWLLETLIFSWRHPKEPVYIRPRIPLLGHLTNLRNKGNPYFTEIEAKHPNLGIFALPIFFTFKIYVVANRQIYAAVQRNAKTLSFSPFSRRVTKHLCDVSDQTARAVDLQAEDGESRSFARQIQHVHATALSTGPSLDRLNLVTAQEMLRLVDEAVSEASKEPVRVDLVEWVSHVVTLAATEGFYGPKNPYRNPQHEKDFWTYHNKLAIFTTGLAWVLAPKAVKARDANSRRYEAYIQDGGLETASDVIKERSNVFLRNGCPLVDAARMNTGLDLALIPNYALTTFWAIYNVITRPELLEAIREEVAKAVIPRDHKDDGADDLALDLSLLRTACPLLVSTLQETQRLKSVHANVRAVISDTTLTVGGEEYLLRKGNYLQLHNHVPLHNKEVWGQGADEFDPYRFIRMKKDSGDGGDGGGVVPPSQLSSLSFPVWGAAPHVCPARYHATSGVLVLMALVALRLDVVPAADDVGEHDAARNAGGARWKDLRDVAGVQAVYQPEGAVPVLILFFAASIPYDYVVRCAQQALRGRAPAYSLNDFTTFPDFGELVPE</sequence>
<keyword evidence="7" id="KW-1133">Transmembrane helix</keyword>
<dbReference type="AlphaFoldDB" id="A0AAN9YCC7"/>
<evidence type="ECO:0000256" key="5">
    <source>
        <dbReference type="ARBA" id="ARBA00023033"/>
    </source>
</evidence>
<dbReference type="GO" id="GO:0005506">
    <property type="term" value="F:iron ion binding"/>
    <property type="evidence" value="ECO:0007669"/>
    <property type="project" value="InterPro"/>
</dbReference>
<keyword evidence="4 6" id="KW-0408">Iron</keyword>
<name>A0AAN9YCC7_9PEZI</name>
<dbReference type="SUPFAM" id="SSF48264">
    <property type="entry name" value="Cytochrome P450"/>
    <property type="match status" value="1"/>
</dbReference>
<dbReference type="InterPro" id="IPR036396">
    <property type="entry name" value="Cyt_P450_sf"/>
</dbReference>
<proteinExistence type="inferred from homology"/>
<dbReference type="PANTHER" id="PTHR47582">
    <property type="entry name" value="P450, PUTATIVE (EUROFUNG)-RELATED"/>
    <property type="match status" value="1"/>
</dbReference>
<evidence type="ECO:0000256" key="4">
    <source>
        <dbReference type="ARBA" id="ARBA00023004"/>
    </source>
</evidence>
<feature type="binding site" description="axial binding residue" evidence="6">
    <location>
        <position position="459"/>
    </location>
    <ligand>
        <name>heme</name>
        <dbReference type="ChEBI" id="CHEBI:30413"/>
    </ligand>
    <ligandPart>
        <name>Fe</name>
        <dbReference type="ChEBI" id="CHEBI:18248"/>
    </ligandPart>
</feature>
<dbReference type="InterPro" id="IPR053007">
    <property type="entry name" value="CYP450_monoxygenase_sec-met"/>
</dbReference>
<evidence type="ECO:0000256" key="1">
    <source>
        <dbReference type="ARBA" id="ARBA00001971"/>
    </source>
</evidence>
<comment type="similarity">
    <text evidence="2">Belongs to the cytochrome P450 family.</text>
</comment>
<dbReference type="Proteomes" id="UP001320245">
    <property type="component" value="Unassembled WGS sequence"/>
</dbReference>
<dbReference type="PRINTS" id="PR00465">
    <property type="entry name" value="EP450IV"/>
</dbReference>
<keyword evidence="7" id="KW-0472">Membrane</keyword>
<evidence type="ECO:0000256" key="2">
    <source>
        <dbReference type="ARBA" id="ARBA00010617"/>
    </source>
</evidence>
<dbReference type="InterPro" id="IPR001128">
    <property type="entry name" value="Cyt_P450"/>
</dbReference>
<accession>A0AAN9YCC7</accession>
<keyword evidence="3 6" id="KW-0479">Metal-binding</keyword>
<keyword evidence="5" id="KW-0503">Monooxygenase</keyword>
<evidence type="ECO:0000313" key="8">
    <source>
        <dbReference type="EMBL" id="KAK7735260.1"/>
    </source>
</evidence>
<dbReference type="InterPro" id="IPR002403">
    <property type="entry name" value="Cyt_P450_E_grp-IV"/>
</dbReference>
<keyword evidence="7" id="KW-0812">Transmembrane</keyword>
<evidence type="ECO:0000256" key="6">
    <source>
        <dbReference type="PIRSR" id="PIRSR602403-1"/>
    </source>
</evidence>
<protein>
    <recommendedName>
        <fullName evidence="10">Cytochrome P450</fullName>
    </recommendedName>
</protein>
<keyword evidence="5" id="KW-0560">Oxidoreductase</keyword>